<feature type="region of interest" description="Disordered" evidence="1">
    <location>
        <begin position="33"/>
        <end position="74"/>
    </location>
</feature>
<accession>A0A7I8LCF3</accession>
<feature type="compositionally biased region" description="Basic and acidic residues" evidence="1">
    <location>
        <begin position="117"/>
        <end position="144"/>
    </location>
</feature>
<evidence type="ECO:0000313" key="3">
    <source>
        <dbReference type="Proteomes" id="UP000663760"/>
    </source>
</evidence>
<gene>
    <name evidence="2" type="ORF">SI8410_14018359</name>
</gene>
<evidence type="ECO:0000313" key="2">
    <source>
        <dbReference type="EMBL" id="CAA7407681.1"/>
    </source>
</evidence>
<sequence>MPRRNLARWEPEARDQSLPLFLEKALLAALTAKSTSSAVPAGTSPEKQKEKAKDNATIHKNEHSGKKCPPMTPSVAGLMTGILLPRTGSFHSPSMKSCRRGTTLASDDITGKGIIWKGDRRNGISDQRSQRDRNAQREREREMD</sequence>
<dbReference type="AlphaFoldDB" id="A0A7I8LCF3"/>
<protein>
    <submittedName>
        <fullName evidence="2">Uncharacterized protein</fullName>
    </submittedName>
</protein>
<feature type="region of interest" description="Disordered" evidence="1">
    <location>
        <begin position="114"/>
        <end position="144"/>
    </location>
</feature>
<dbReference type="EMBL" id="LR746277">
    <property type="protein sequence ID" value="CAA7407681.1"/>
    <property type="molecule type" value="Genomic_DNA"/>
</dbReference>
<name>A0A7I8LCF3_SPIIN</name>
<proteinExistence type="predicted"/>
<dbReference type="Proteomes" id="UP000663760">
    <property type="component" value="Chromosome 14"/>
</dbReference>
<reference evidence="2" key="1">
    <citation type="submission" date="2020-02" db="EMBL/GenBank/DDBJ databases">
        <authorList>
            <person name="Scholz U."/>
            <person name="Mascher M."/>
            <person name="Fiebig A."/>
        </authorList>
    </citation>
    <scope>NUCLEOTIDE SEQUENCE</scope>
</reference>
<evidence type="ECO:0000256" key="1">
    <source>
        <dbReference type="SAM" id="MobiDB-lite"/>
    </source>
</evidence>
<keyword evidence="3" id="KW-1185">Reference proteome</keyword>
<organism evidence="2 3">
    <name type="scientific">Spirodela intermedia</name>
    <name type="common">Intermediate duckweed</name>
    <dbReference type="NCBI Taxonomy" id="51605"/>
    <lineage>
        <taxon>Eukaryota</taxon>
        <taxon>Viridiplantae</taxon>
        <taxon>Streptophyta</taxon>
        <taxon>Embryophyta</taxon>
        <taxon>Tracheophyta</taxon>
        <taxon>Spermatophyta</taxon>
        <taxon>Magnoliopsida</taxon>
        <taxon>Liliopsida</taxon>
        <taxon>Araceae</taxon>
        <taxon>Lemnoideae</taxon>
        <taxon>Spirodela</taxon>
    </lineage>
</organism>
<feature type="compositionally biased region" description="Basic and acidic residues" evidence="1">
    <location>
        <begin position="46"/>
        <end position="65"/>
    </location>
</feature>